<evidence type="ECO:0000313" key="1">
    <source>
        <dbReference type="EMBL" id="CAL1280326.1"/>
    </source>
</evidence>
<gene>
    <name evidence="1" type="ORF">LARSCL_LOCUS10901</name>
</gene>
<dbReference type="AlphaFoldDB" id="A0AAV2A9P8"/>
<organism evidence="1 2">
    <name type="scientific">Larinioides sclopetarius</name>
    <dbReference type="NCBI Taxonomy" id="280406"/>
    <lineage>
        <taxon>Eukaryota</taxon>
        <taxon>Metazoa</taxon>
        <taxon>Ecdysozoa</taxon>
        <taxon>Arthropoda</taxon>
        <taxon>Chelicerata</taxon>
        <taxon>Arachnida</taxon>
        <taxon>Araneae</taxon>
        <taxon>Araneomorphae</taxon>
        <taxon>Entelegynae</taxon>
        <taxon>Araneoidea</taxon>
        <taxon>Araneidae</taxon>
        <taxon>Larinioides</taxon>
    </lineage>
</organism>
<evidence type="ECO:0000313" key="2">
    <source>
        <dbReference type="Proteomes" id="UP001497382"/>
    </source>
</evidence>
<proteinExistence type="predicted"/>
<dbReference type="Proteomes" id="UP001497382">
    <property type="component" value="Unassembled WGS sequence"/>
</dbReference>
<reference evidence="1 2" key="1">
    <citation type="submission" date="2024-04" db="EMBL/GenBank/DDBJ databases">
        <authorList>
            <person name="Rising A."/>
            <person name="Reimegard J."/>
            <person name="Sonavane S."/>
            <person name="Akerstrom W."/>
            <person name="Nylinder S."/>
            <person name="Hedman E."/>
            <person name="Kallberg Y."/>
        </authorList>
    </citation>
    <scope>NUCLEOTIDE SEQUENCE [LARGE SCALE GENOMIC DNA]</scope>
</reference>
<keyword evidence="2" id="KW-1185">Reference proteome</keyword>
<name>A0AAV2A9P8_9ARAC</name>
<accession>A0AAV2A9P8</accession>
<comment type="caution">
    <text evidence="1">The sequence shown here is derived from an EMBL/GenBank/DDBJ whole genome shotgun (WGS) entry which is preliminary data.</text>
</comment>
<protein>
    <submittedName>
        <fullName evidence="1">Uncharacterized protein</fullName>
    </submittedName>
</protein>
<sequence>MFKEDPRTKIFAGSLDVFSFPVSLLVKEHCLTFTEKIKIWLKGKSERQSRWISDR</sequence>
<dbReference type="EMBL" id="CAXIEN010000130">
    <property type="protein sequence ID" value="CAL1280326.1"/>
    <property type="molecule type" value="Genomic_DNA"/>
</dbReference>